<evidence type="ECO:0000313" key="2">
    <source>
        <dbReference type="EMBL" id="BAO56664.1"/>
    </source>
</evidence>
<dbReference type="HOGENOM" id="CLU_084175_0_0_10"/>
<evidence type="ECO:0000313" key="3">
    <source>
        <dbReference type="Proteomes" id="UP000031760"/>
    </source>
</evidence>
<accession>W8VS48</accession>
<dbReference type="AlphaFoldDB" id="W8VS48"/>
<protein>
    <submittedName>
        <fullName evidence="2">Uncharacterized protein</fullName>
    </submittedName>
</protein>
<evidence type="ECO:0000256" key="1">
    <source>
        <dbReference type="SAM" id="Phobius"/>
    </source>
</evidence>
<dbReference type="KEGG" id="nmf:NMS_2655"/>
<gene>
    <name evidence="2" type="ORF">NMS_2655</name>
</gene>
<sequence length="248" mass="27789">MFNLILSVVLGIIVLVLLAIFINKIPRKLHIIIILVLLALIGFFGYKLYQSIAEPVKFEEVKEERYKQVVEQLIQLRDAEVAHKLITGKYTDDIEALARFIDTAQFALISKRDSSIVDVEKNKRYGLTGTGGYYKEITIIDTLGFKSVKDSLFSNVDVRNLLKYKIEGAPGQISLETGTVADADNQIGVFAAKASKKDILFDQPERLVQRELEIKAVEAIDGPEITVGSLEEVSTSGNWPRQYAINRN</sequence>
<dbReference type="RefSeq" id="WP_052476976.1">
    <property type="nucleotide sequence ID" value="NZ_AP014548.1"/>
</dbReference>
<reference evidence="2 3" key="1">
    <citation type="journal article" date="2014" name="Proc. Natl. Acad. Sci. U.S.A.">
        <title>Functional characterization of flavobacteria rhodopsins reveals a unique class of light-driven chloride pump in bacteria.</title>
        <authorList>
            <person name="Yoshizawa S."/>
            <person name="Kumagai Y."/>
            <person name="Kim H."/>
            <person name="Ogura Y."/>
            <person name="Hayashi T."/>
            <person name="Iwasaki W."/>
            <person name="DeLong E.F."/>
            <person name="Kogure K."/>
        </authorList>
    </citation>
    <scope>NUCLEOTIDE SEQUENCE [LARGE SCALE GENOMIC DNA]</scope>
    <source>
        <strain evidence="2 3">S1-08</strain>
    </source>
</reference>
<proteinExistence type="predicted"/>
<keyword evidence="1" id="KW-0472">Membrane</keyword>
<organism evidence="2 3">
    <name type="scientific">Nonlabens marinus S1-08</name>
    <dbReference type="NCBI Taxonomy" id="1454201"/>
    <lineage>
        <taxon>Bacteria</taxon>
        <taxon>Pseudomonadati</taxon>
        <taxon>Bacteroidota</taxon>
        <taxon>Flavobacteriia</taxon>
        <taxon>Flavobacteriales</taxon>
        <taxon>Flavobacteriaceae</taxon>
        <taxon>Nonlabens</taxon>
    </lineage>
</organism>
<dbReference type="STRING" id="1454201.NMS_2655"/>
<feature type="transmembrane region" description="Helical" evidence="1">
    <location>
        <begin position="6"/>
        <end position="22"/>
    </location>
</feature>
<dbReference type="Proteomes" id="UP000031760">
    <property type="component" value="Chromosome"/>
</dbReference>
<feature type="transmembrane region" description="Helical" evidence="1">
    <location>
        <begin position="29"/>
        <end position="49"/>
    </location>
</feature>
<keyword evidence="1" id="KW-0812">Transmembrane</keyword>
<keyword evidence="3" id="KW-1185">Reference proteome</keyword>
<keyword evidence="1" id="KW-1133">Transmembrane helix</keyword>
<name>W8VS48_9FLAO</name>
<dbReference type="OrthoDB" id="1466422at2"/>
<dbReference type="EMBL" id="AP014548">
    <property type="protein sequence ID" value="BAO56664.1"/>
    <property type="molecule type" value="Genomic_DNA"/>
</dbReference>